<name>A0A562NHB2_9RHOB</name>
<feature type="chain" id="PRO_5022155599" evidence="1">
    <location>
        <begin position="24"/>
        <end position="408"/>
    </location>
</feature>
<comment type="caution">
    <text evidence="2">The sequence shown here is derived from an EMBL/GenBank/DDBJ whole genome shotgun (WGS) entry which is preliminary data.</text>
</comment>
<keyword evidence="3" id="KW-1185">Reference proteome</keyword>
<sequence>MSLLRIFPLAAALSAAVPTLTLAEARQHGNVVFDLPNGWVTGATRDDGTLVILSRLPDDECEYCYMYVGSGLDRAEDPVFYLKRNPRLFLEEDDGDPKEVVPADAFDLGPHKGAMLGQLVDGELRILMALSVGNRTEVFAFEGNGDEPEEIQADLKVFERDLVPLVSSARFLSDGAKPLLGPAQPGDLAGIYQGSGIRWSLGLDMMMQSSTYVNLYVFWKDGHFYDGTPPDGLQPLDTAAALKSGDMSWGNYRVSGGKLHLDYADGDSDELDFDGNVVDGFSCGETTCYLADSIPDGSKIEGTVDNTSYTGFSPNSGVSGGVGSSSTLTFLADGNWTYKSSTGVSGNFDSGGGYAISGGNQADGSYRIENSTVIRSFNDGSPDLTSLIYKVGNEILIGSSFFDGKVVR</sequence>
<dbReference type="RefSeq" id="WP_145399026.1">
    <property type="nucleotide sequence ID" value="NZ_VLKU01000009.1"/>
</dbReference>
<gene>
    <name evidence="2" type="ORF">IQ24_02935</name>
</gene>
<keyword evidence="1" id="KW-0732">Signal</keyword>
<proteinExistence type="predicted"/>
<evidence type="ECO:0000256" key="1">
    <source>
        <dbReference type="SAM" id="SignalP"/>
    </source>
</evidence>
<reference evidence="2 3" key="1">
    <citation type="journal article" date="2015" name="Stand. Genomic Sci.">
        <title>Genomic Encyclopedia of Bacterial and Archaeal Type Strains, Phase III: the genomes of soil and plant-associated and newly described type strains.</title>
        <authorList>
            <person name="Whitman W.B."/>
            <person name="Woyke T."/>
            <person name="Klenk H.P."/>
            <person name="Zhou Y."/>
            <person name="Lilburn T.G."/>
            <person name="Beck B.J."/>
            <person name="De Vos P."/>
            <person name="Vandamme P."/>
            <person name="Eisen J.A."/>
            <person name="Garrity G."/>
            <person name="Hugenholtz P."/>
            <person name="Kyrpides N.C."/>
        </authorList>
    </citation>
    <scope>NUCLEOTIDE SEQUENCE [LARGE SCALE GENOMIC DNA]</scope>
    <source>
        <strain evidence="2 3">CGMCC 1.5364</strain>
    </source>
</reference>
<dbReference type="AlphaFoldDB" id="A0A562NHB2"/>
<dbReference type="EMBL" id="VLKU01000009">
    <property type="protein sequence ID" value="TWI31483.1"/>
    <property type="molecule type" value="Genomic_DNA"/>
</dbReference>
<feature type="signal peptide" evidence="1">
    <location>
        <begin position="1"/>
        <end position="23"/>
    </location>
</feature>
<evidence type="ECO:0000313" key="3">
    <source>
        <dbReference type="Proteomes" id="UP000316225"/>
    </source>
</evidence>
<dbReference type="Proteomes" id="UP000316225">
    <property type="component" value="Unassembled WGS sequence"/>
</dbReference>
<dbReference type="OrthoDB" id="7768443at2"/>
<organism evidence="2 3">
    <name type="scientific">Paracoccus sulfuroxidans</name>
    <dbReference type="NCBI Taxonomy" id="384678"/>
    <lineage>
        <taxon>Bacteria</taxon>
        <taxon>Pseudomonadati</taxon>
        <taxon>Pseudomonadota</taxon>
        <taxon>Alphaproteobacteria</taxon>
        <taxon>Rhodobacterales</taxon>
        <taxon>Paracoccaceae</taxon>
        <taxon>Paracoccus</taxon>
    </lineage>
</organism>
<evidence type="ECO:0000313" key="2">
    <source>
        <dbReference type="EMBL" id="TWI31483.1"/>
    </source>
</evidence>
<protein>
    <submittedName>
        <fullName evidence="2">Uncharacterized protein</fullName>
    </submittedName>
</protein>
<accession>A0A562NHB2</accession>